<evidence type="ECO:0000256" key="1">
    <source>
        <dbReference type="SAM" id="MobiDB-lite"/>
    </source>
</evidence>
<feature type="compositionally biased region" description="Basic and acidic residues" evidence="1">
    <location>
        <begin position="7"/>
        <end position="17"/>
    </location>
</feature>
<feature type="region of interest" description="Disordered" evidence="1">
    <location>
        <begin position="1"/>
        <end position="21"/>
    </location>
</feature>
<dbReference type="Pfam" id="PF10668">
    <property type="entry name" value="Phage_terminase"/>
    <property type="match status" value="1"/>
</dbReference>
<feature type="region of interest" description="Disordered" evidence="1">
    <location>
        <begin position="43"/>
        <end position="79"/>
    </location>
</feature>
<evidence type="ECO:0000259" key="2">
    <source>
        <dbReference type="Pfam" id="PF10668"/>
    </source>
</evidence>
<name>A0A2X2WMU3_9FIRM</name>
<keyword evidence="4" id="KW-1185">Reference proteome</keyword>
<sequence>MGRPRNPKRDEAKKKYLDGGGQISTKELAAAAGVPESRIRKWKSEDRWDEALKSIPKKRGGQPGNKNAAGKTPAKNGNKNAVTHGAFAQAGIEDIPEDQAAAIMSMKPGETMLRMNEELQGLLVRKAYLTGLLSQYTDPEKQGEYYTDKIVHMIVPMTAEDKAQAEGMGLDMGQAADPEGGTESMKTAMKTVIKASPFDRAMKVETELNKLNGRIIKLLDSMRAQEMETQRIELEKLKYNLAKQKALGEFDVDPEEGEGEE</sequence>
<feature type="compositionally biased region" description="Basic and acidic residues" evidence="1">
    <location>
        <begin position="43"/>
        <end position="52"/>
    </location>
</feature>
<evidence type="ECO:0000313" key="3">
    <source>
        <dbReference type="EMBL" id="SQB14879.1"/>
    </source>
</evidence>
<reference evidence="3 4" key="1">
    <citation type="submission" date="2018-06" db="EMBL/GenBank/DDBJ databases">
        <authorList>
            <consortium name="Pathogen Informatics"/>
            <person name="Doyle S."/>
        </authorList>
    </citation>
    <scope>NUCLEOTIDE SEQUENCE [LARGE SCALE GENOMIC DNA]</scope>
    <source>
        <strain evidence="3 4">NCTC11224</strain>
    </source>
</reference>
<gene>
    <name evidence="3" type="ORF">NCTC11224_03933</name>
</gene>
<dbReference type="RefSeq" id="WP_112482693.1">
    <property type="nucleotide sequence ID" value="NZ_JAIWZC010000001.1"/>
</dbReference>
<evidence type="ECO:0000313" key="4">
    <source>
        <dbReference type="Proteomes" id="UP000251853"/>
    </source>
</evidence>
<accession>A0A2X2WMU3</accession>
<feature type="domain" description="PBSX phage terminase small subunit-like N-terminal" evidence="2">
    <location>
        <begin position="1"/>
        <end position="53"/>
    </location>
</feature>
<dbReference type="AlphaFoldDB" id="A0A2X2WMU3"/>
<dbReference type="EMBL" id="UAVW01000016">
    <property type="protein sequence ID" value="SQB14879.1"/>
    <property type="molecule type" value="Genomic_DNA"/>
</dbReference>
<organism evidence="3 4">
    <name type="scientific">Enterocloster clostridioformis</name>
    <dbReference type="NCBI Taxonomy" id="1531"/>
    <lineage>
        <taxon>Bacteria</taxon>
        <taxon>Bacillati</taxon>
        <taxon>Bacillota</taxon>
        <taxon>Clostridia</taxon>
        <taxon>Lachnospirales</taxon>
        <taxon>Lachnospiraceae</taxon>
        <taxon>Enterocloster</taxon>
    </lineage>
</organism>
<protein>
    <submittedName>
        <fullName evidence="3">Phage-related terminase small subunit-like protein</fullName>
    </submittedName>
</protein>
<dbReference type="InterPro" id="IPR018925">
    <property type="entry name" value="XtmA-like_N"/>
</dbReference>
<dbReference type="Proteomes" id="UP000251853">
    <property type="component" value="Unassembled WGS sequence"/>
</dbReference>
<proteinExistence type="predicted"/>